<protein>
    <submittedName>
        <fullName evidence="2">Metallo-beta-lactamase superfamily protein</fullName>
    </submittedName>
</protein>
<dbReference type="Gene3D" id="3.60.15.10">
    <property type="entry name" value="Ribonuclease Z/Hydroxyacylglutathione hydrolase-like"/>
    <property type="match status" value="1"/>
</dbReference>
<dbReference type="EMBL" id="MLJW01000082">
    <property type="protein sequence ID" value="OIR01626.1"/>
    <property type="molecule type" value="Genomic_DNA"/>
</dbReference>
<dbReference type="SMART" id="SM00849">
    <property type="entry name" value="Lactamase_B"/>
    <property type="match status" value="1"/>
</dbReference>
<reference evidence="2" key="1">
    <citation type="submission" date="2016-10" db="EMBL/GenBank/DDBJ databases">
        <title>Sequence of Gallionella enrichment culture.</title>
        <authorList>
            <person name="Poehlein A."/>
            <person name="Muehling M."/>
            <person name="Daniel R."/>
        </authorList>
    </citation>
    <scope>NUCLEOTIDE SEQUENCE</scope>
</reference>
<dbReference type="InterPro" id="IPR045761">
    <property type="entry name" value="ODP_dom"/>
</dbReference>
<dbReference type="AlphaFoldDB" id="A0A1J5S0H8"/>
<proteinExistence type="predicted"/>
<feature type="domain" description="Metallo-beta-lactamase" evidence="1">
    <location>
        <begin position="29"/>
        <end position="221"/>
    </location>
</feature>
<name>A0A1J5S0H8_9ZZZZ</name>
<dbReference type="PANTHER" id="PTHR43041">
    <property type="entry name" value="HYDROLASE, METALLO-BETA-LACTAMASE SUPERFAMILY"/>
    <property type="match status" value="1"/>
</dbReference>
<accession>A0A1J5S0H8</accession>
<dbReference type="Pfam" id="PF19583">
    <property type="entry name" value="ODP"/>
    <property type="match status" value="1"/>
</dbReference>
<dbReference type="PANTHER" id="PTHR43041:SF1">
    <property type="entry name" value="METALLO-BETA-LACTAMASE DOMAIN-CONTAINING PROTEIN"/>
    <property type="match status" value="1"/>
</dbReference>
<comment type="caution">
    <text evidence="2">The sequence shown here is derived from an EMBL/GenBank/DDBJ whole genome shotgun (WGS) entry which is preliminary data.</text>
</comment>
<evidence type="ECO:0000313" key="2">
    <source>
        <dbReference type="EMBL" id="OIR01626.1"/>
    </source>
</evidence>
<organism evidence="2">
    <name type="scientific">mine drainage metagenome</name>
    <dbReference type="NCBI Taxonomy" id="410659"/>
    <lineage>
        <taxon>unclassified sequences</taxon>
        <taxon>metagenomes</taxon>
        <taxon>ecological metagenomes</taxon>
    </lineage>
</organism>
<evidence type="ECO:0000259" key="1">
    <source>
        <dbReference type="SMART" id="SM00849"/>
    </source>
</evidence>
<dbReference type="InterPro" id="IPR001279">
    <property type="entry name" value="Metallo-B-lactamas"/>
</dbReference>
<dbReference type="CDD" id="cd07709">
    <property type="entry name" value="flavodiiron_proteins_MBL-fold"/>
    <property type="match status" value="1"/>
</dbReference>
<gene>
    <name evidence="2" type="ORF">GALL_163370</name>
</gene>
<dbReference type="SUPFAM" id="SSF56281">
    <property type="entry name" value="Metallo-hydrolase/oxidoreductase"/>
    <property type="match status" value="1"/>
</dbReference>
<dbReference type="InterPro" id="IPR036866">
    <property type="entry name" value="RibonucZ/Hydroxyglut_hydro"/>
</dbReference>
<sequence length="258" mass="29181">MAIELFNNGKHLCLMFDDLVDDSAGDAVQANQFLIVDNAQGALIDPGGNMTYNSLLMEMHNYFPPKKLQYILASHADPDIIASVNKWMIHSDCKVMISKLWVRFVPHFCSGDNSSGRILGIPDEGMNLPLGNSIIKAIPAHFMHSEGNFQFYDPISKILFSGDMGASLVGHAEADKPVEDFKSHIQYMEGFHRRYMISNKICRFWVNMVRQMDVEAIVPQHGRSFKGKKMVNEFLNWIEALPCGIDLLTQENYRVPPN</sequence>